<gene>
    <name evidence="2" type="ORF">OGH68_01090</name>
</gene>
<dbReference type="Proteomes" id="UP001163878">
    <property type="component" value="Chromosome"/>
</dbReference>
<reference evidence="2" key="1">
    <citation type="submission" date="2022-10" db="EMBL/GenBank/DDBJ databases">
        <title>Cytochrome P450 Catalyzes Benzene Ring Formation in the Biosynthesis of Trialkyl-Substituted Aromatic Polyketides.</title>
        <authorList>
            <person name="Zhao E."/>
            <person name="Ge H."/>
        </authorList>
    </citation>
    <scope>NUCLEOTIDE SEQUENCE</scope>
    <source>
        <strain evidence="2">NA0869</strain>
    </source>
</reference>
<dbReference type="EMBL" id="CP107567">
    <property type="protein sequence ID" value="UYQ60208.1"/>
    <property type="molecule type" value="Genomic_DNA"/>
</dbReference>
<evidence type="ECO:0000256" key="1">
    <source>
        <dbReference type="SAM" id="MobiDB-lite"/>
    </source>
</evidence>
<proteinExistence type="predicted"/>
<accession>A0ABY6HZS4</accession>
<protein>
    <submittedName>
        <fullName evidence="2">Uncharacterized protein</fullName>
    </submittedName>
</protein>
<keyword evidence="3" id="KW-1185">Reference proteome</keyword>
<evidence type="ECO:0000313" key="2">
    <source>
        <dbReference type="EMBL" id="UYQ60208.1"/>
    </source>
</evidence>
<sequence>MLAPARPDLAAYLTDSLQEGTTGDRVGARQGAGVACDDSRGNS</sequence>
<name>A0ABY6HZS4_STRPE</name>
<dbReference type="RefSeq" id="WP_264241355.1">
    <property type="nucleotide sequence ID" value="NZ_CP107567.1"/>
</dbReference>
<organism evidence="2 3">
    <name type="scientific">Streptomyces peucetius</name>
    <dbReference type="NCBI Taxonomy" id="1950"/>
    <lineage>
        <taxon>Bacteria</taxon>
        <taxon>Bacillati</taxon>
        <taxon>Actinomycetota</taxon>
        <taxon>Actinomycetes</taxon>
        <taxon>Kitasatosporales</taxon>
        <taxon>Streptomycetaceae</taxon>
        <taxon>Streptomyces</taxon>
    </lineage>
</organism>
<evidence type="ECO:0000313" key="3">
    <source>
        <dbReference type="Proteomes" id="UP001163878"/>
    </source>
</evidence>
<feature type="region of interest" description="Disordered" evidence="1">
    <location>
        <begin position="20"/>
        <end position="43"/>
    </location>
</feature>